<organism evidence="1 2">
    <name type="scientific">Caenorhabditis elegans</name>
    <dbReference type="NCBI Taxonomy" id="6239"/>
    <lineage>
        <taxon>Eukaryota</taxon>
        <taxon>Metazoa</taxon>
        <taxon>Ecdysozoa</taxon>
        <taxon>Nematoda</taxon>
        <taxon>Chromadorea</taxon>
        <taxon>Rhabditida</taxon>
        <taxon>Rhabditina</taxon>
        <taxon>Rhabditomorpha</taxon>
        <taxon>Rhabditoidea</taxon>
        <taxon>Rhabditidae</taxon>
        <taxon>Peloderinae</taxon>
        <taxon>Caenorhabditis</taxon>
    </lineage>
</organism>
<evidence type="ECO:0000313" key="1">
    <source>
        <dbReference type="EMBL" id="CCD66632.1"/>
    </source>
</evidence>
<dbReference type="OrthoDB" id="5795430at2759"/>
<dbReference type="eggNOG" id="ENOG502RWBH">
    <property type="taxonomic scope" value="Eukaryota"/>
</dbReference>
<dbReference type="STRING" id="6239.ZC477.7a.1"/>
<reference evidence="1 2" key="1">
    <citation type="journal article" date="1998" name="Science">
        <title>Genome sequence of the nematode C. elegans: a platform for investigating biology.</title>
        <authorList>
            <consortium name="The C. elegans sequencing consortium"/>
            <person name="Sulson J.E."/>
            <person name="Waterston R."/>
        </authorList>
    </citation>
    <scope>NUCLEOTIDE SEQUENCE [LARGE SCALE GENOMIC DNA]</scope>
    <source>
        <strain evidence="1 2">Bristol N2</strain>
    </source>
</reference>
<evidence type="ECO:0000313" key="3">
    <source>
        <dbReference type="WormBase" id="ZC477.7a"/>
    </source>
</evidence>
<dbReference type="WormBase" id="ZC477.7a">
    <property type="protein sequence ID" value="CE05063"/>
    <property type="gene ID" value="WBGene00022621"/>
</dbReference>
<dbReference type="SUPFAM" id="SSF103657">
    <property type="entry name" value="BAR/IMD domain-like"/>
    <property type="match status" value="1"/>
</dbReference>
<dbReference type="InterPro" id="IPR027267">
    <property type="entry name" value="AH/BAR_dom_sf"/>
</dbReference>
<dbReference type="Gene3D" id="1.20.1270.60">
    <property type="entry name" value="Arfaptin homology (AH) domain/BAR domain"/>
    <property type="match status" value="1"/>
</dbReference>
<gene>
    <name evidence="1" type="ORF">CELE_ZC477.7</name>
    <name evidence="1 3" type="ORF">ZC477.7</name>
</gene>
<dbReference type="Bgee" id="WBGene00022621">
    <property type="expression patterns" value="Expressed in adult organism and 1 other cell type or tissue"/>
</dbReference>
<dbReference type="PaxDb" id="6239-ZC477.7"/>
<dbReference type="AlphaFoldDB" id="Q23346"/>
<keyword evidence="2" id="KW-1185">Reference proteome</keyword>
<dbReference type="UCSC" id="ZC477.7">
    <property type="organism name" value="c. elegans"/>
</dbReference>
<dbReference type="InParanoid" id="Q23346"/>
<dbReference type="CTD" id="191182"/>
<dbReference type="Proteomes" id="UP000001940">
    <property type="component" value="Chromosome IV"/>
</dbReference>
<dbReference type="KEGG" id="cel:CELE_ZC477.7"/>
<dbReference type="GeneID" id="191182"/>
<dbReference type="FunCoup" id="Q23346">
    <property type="interactions" value="176"/>
</dbReference>
<dbReference type="PeptideAtlas" id="Q23346"/>
<dbReference type="RefSeq" id="NP_501112.1">
    <property type="nucleotide sequence ID" value="NM_068711.1"/>
</dbReference>
<proteinExistence type="predicted"/>
<accession>Q23346</accession>
<dbReference type="AGR" id="WB:WBGene00022621"/>
<evidence type="ECO:0000313" key="2">
    <source>
        <dbReference type="Proteomes" id="UP000001940"/>
    </source>
</evidence>
<sequence length="194" mass="22126">MFGRLKQKVKEKTGRAKATTLPAEVDDAMGYFKNLTPRVKDLHKSMTNLEDISKWQKKASFSGTLENYSRLGDKINVKPFMDAVDVRMGAEADAVKGVLAICEKYKSFYQNEGKLHADSIANLNRTRLDMDSAADKYANNENEVNKTRLDNSTKEFEVAWERMRELANGIKTIESNHSSWQDNLMKEIKVALRK</sequence>
<dbReference type="HOGENOM" id="CLU_1403588_0_0_1"/>
<dbReference type="EMBL" id="BX284604">
    <property type="protein sequence ID" value="CCD66632.1"/>
    <property type="molecule type" value="Genomic_DNA"/>
</dbReference>
<dbReference type="PIR" id="T27608">
    <property type="entry name" value="T27608"/>
</dbReference>
<dbReference type="PhylomeDB" id="Q23346"/>
<dbReference type="SMR" id="Q23346"/>
<protein>
    <submittedName>
        <fullName evidence="1">BAR domain-containing protein</fullName>
    </submittedName>
</protein>
<name>Q23346_CAEEL</name>